<name>A0A261XVF8_9FUNG</name>
<keyword evidence="2" id="KW-0812">Transmembrane</keyword>
<comment type="caution">
    <text evidence="3">The sequence shown here is derived from an EMBL/GenBank/DDBJ whole genome shotgun (WGS) entry which is preliminary data.</text>
</comment>
<keyword evidence="2" id="KW-0472">Membrane</keyword>
<reference evidence="3 4" key="1">
    <citation type="journal article" date="2017" name="Mycologia">
        <title>Bifiguratus adelaidae, gen. et sp. nov., a new member of Mucoromycotina in endophytic and soil-dwelling habitats.</title>
        <authorList>
            <person name="Torres-Cruz T.J."/>
            <person name="Billingsley Tobias T.L."/>
            <person name="Almatruk M."/>
            <person name="Hesse C."/>
            <person name="Kuske C.R."/>
            <person name="Desiro A."/>
            <person name="Benucci G.M."/>
            <person name="Bonito G."/>
            <person name="Stajich J.E."/>
            <person name="Dunlap C."/>
            <person name="Arnold A.E."/>
            <person name="Porras-Alfaro A."/>
        </authorList>
    </citation>
    <scope>NUCLEOTIDE SEQUENCE [LARGE SCALE GENOMIC DNA]</scope>
    <source>
        <strain evidence="3 4">AZ0501</strain>
    </source>
</reference>
<protein>
    <submittedName>
        <fullName evidence="3">Uncharacterized protein</fullName>
    </submittedName>
</protein>
<evidence type="ECO:0000256" key="1">
    <source>
        <dbReference type="SAM" id="MobiDB-lite"/>
    </source>
</evidence>
<feature type="compositionally biased region" description="Acidic residues" evidence="1">
    <location>
        <begin position="40"/>
        <end position="51"/>
    </location>
</feature>
<keyword evidence="4" id="KW-1185">Reference proteome</keyword>
<evidence type="ECO:0000256" key="2">
    <source>
        <dbReference type="SAM" id="Phobius"/>
    </source>
</evidence>
<keyword evidence="2" id="KW-1133">Transmembrane helix</keyword>
<proteinExistence type="predicted"/>
<evidence type="ECO:0000313" key="3">
    <source>
        <dbReference type="EMBL" id="OZJ02333.1"/>
    </source>
</evidence>
<accession>A0A261XVF8</accession>
<sequence>MDSGTTDAQWQSSHPAQGQEDRLDIADLSANAPASHTDYEAAEEDVGEGEGNDERAGLLSGQNATLTAPDHVAEAVDQESGRFCVLRKRNAYLIAASITFAIALITIIVFYIAIGRRKPTHPPWTLPKKLYNNGTHGFRETVIVISLDGFRNDYLDRGIANNITDMGKSS</sequence>
<dbReference type="EMBL" id="MVBO01000163">
    <property type="protein sequence ID" value="OZJ02333.1"/>
    <property type="molecule type" value="Genomic_DNA"/>
</dbReference>
<gene>
    <name evidence="3" type="ORF">BZG36_04294</name>
</gene>
<feature type="compositionally biased region" description="Polar residues" evidence="1">
    <location>
        <begin position="1"/>
        <end position="16"/>
    </location>
</feature>
<dbReference type="AlphaFoldDB" id="A0A261XVF8"/>
<dbReference type="OrthoDB" id="415411at2759"/>
<dbReference type="Proteomes" id="UP000242875">
    <property type="component" value="Unassembled WGS sequence"/>
</dbReference>
<feature type="transmembrane region" description="Helical" evidence="2">
    <location>
        <begin position="91"/>
        <end position="114"/>
    </location>
</feature>
<organism evidence="3 4">
    <name type="scientific">Bifiguratus adelaidae</name>
    <dbReference type="NCBI Taxonomy" id="1938954"/>
    <lineage>
        <taxon>Eukaryota</taxon>
        <taxon>Fungi</taxon>
        <taxon>Fungi incertae sedis</taxon>
        <taxon>Mucoromycota</taxon>
        <taxon>Mucoromycotina</taxon>
        <taxon>Endogonomycetes</taxon>
        <taxon>Endogonales</taxon>
        <taxon>Endogonales incertae sedis</taxon>
        <taxon>Bifiguratus</taxon>
    </lineage>
</organism>
<feature type="region of interest" description="Disordered" evidence="1">
    <location>
        <begin position="1"/>
        <end position="57"/>
    </location>
</feature>
<evidence type="ECO:0000313" key="4">
    <source>
        <dbReference type="Proteomes" id="UP000242875"/>
    </source>
</evidence>